<evidence type="ECO:0000313" key="3">
    <source>
        <dbReference type="Proteomes" id="UP000317881"/>
    </source>
</evidence>
<organism evidence="2 3">
    <name type="scientific">Streptomyces spinoverrucosus</name>
    <dbReference type="NCBI Taxonomy" id="284043"/>
    <lineage>
        <taxon>Bacteria</taxon>
        <taxon>Bacillati</taxon>
        <taxon>Actinomycetota</taxon>
        <taxon>Actinomycetes</taxon>
        <taxon>Kitasatosporales</taxon>
        <taxon>Streptomycetaceae</taxon>
        <taxon>Streptomyces</taxon>
    </lineage>
</organism>
<dbReference type="GO" id="GO:0008270">
    <property type="term" value="F:zinc ion binding"/>
    <property type="evidence" value="ECO:0007669"/>
    <property type="project" value="InterPro"/>
</dbReference>
<dbReference type="AlphaFoldDB" id="A0A4Y3VP75"/>
<name>A0A4Y3VP75_9ACTN</name>
<dbReference type="InterPro" id="IPR001607">
    <property type="entry name" value="Znf_UBP"/>
</dbReference>
<dbReference type="PROSITE" id="PS50271">
    <property type="entry name" value="ZF_UBP"/>
    <property type="match status" value="1"/>
</dbReference>
<feature type="domain" description="UBP-type" evidence="1">
    <location>
        <begin position="45"/>
        <end position="129"/>
    </location>
</feature>
<comment type="caution">
    <text evidence="2">The sequence shown here is derived from an EMBL/GenBank/DDBJ whole genome shotgun (WGS) entry which is preliminary data.</text>
</comment>
<dbReference type="Gene3D" id="3.30.40.10">
    <property type="entry name" value="Zinc/RING finger domain, C3HC4 (zinc finger)"/>
    <property type="match status" value="1"/>
</dbReference>
<reference evidence="2 3" key="1">
    <citation type="submission" date="2019-06" db="EMBL/GenBank/DDBJ databases">
        <title>Whole genome shotgun sequence of Streptomyces spinoverrucosus NBRC 14228.</title>
        <authorList>
            <person name="Hosoyama A."/>
            <person name="Uohara A."/>
            <person name="Ohji S."/>
            <person name="Ichikawa N."/>
        </authorList>
    </citation>
    <scope>NUCLEOTIDE SEQUENCE [LARGE SCALE GENOMIC DNA]</scope>
    <source>
        <strain evidence="2 3">NBRC 14228</strain>
    </source>
</reference>
<sequence>MRRPAAAIAALPATSISSGITSMVLARLVFPRGLPHARRNLAIMKQCTHADALPHPEPGALTDTCPECLADGSHPVQLRLCLSCGHVGCCDSSPGRHATEHFKESGHPVMRTFEPGENWRWCFVDHVLV</sequence>
<dbReference type="EMBL" id="BJND01000039">
    <property type="protein sequence ID" value="GEC07459.1"/>
    <property type="molecule type" value="Genomic_DNA"/>
</dbReference>
<dbReference type="SUPFAM" id="SSF57850">
    <property type="entry name" value="RING/U-box"/>
    <property type="match status" value="1"/>
</dbReference>
<evidence type="ECO:0000313" key="2">
    <source>
        <dbReference type="EMBL" id="GEC07459.1"/>
    </source>
</evidence>
<proteinExistence type="predicted"/>
<dbReference type="Pfam" id="PF02148">
    <property type="entry name" value="zf-UBP"/>
    <property type="match status" value="1"/>
</dbReference>
<accession>A0A4Y3VP75</accession>
<protein>
    <recommendedName>
        <fullName evidence="1">UBP-type domain-containing protein</fullName>
    </recommendedName>
</protein>
<evidence type="ECO:0000259" key="1">
    <source>
        <dbReference type="PROSITE" id="PS50271"/>
    </source>
</evidence>
<gene>
    <name evidence="2" type="ORF">SSP24_51140</name>
</gene>
<dbReference type="Proteomes" id="UP000317881">
    <property type="component" value="Unassembled WGS sequence"/>
</dbReference>
<dbReference type="InterPro" id="IPR013083">
    <property type="entry name" value="Znf_RING/FYVE/PHD"/>
</dbReference>
<keyword evidence="3" id="KW-1185">Reference proteome</keyword>